<accession>A0A0F9VMA0</accession>
<sequence length="47" mass="5704">MFNNKLIGRCESCNQDYCQECTDFEGWERFCSPLCRDDWKTEMDKLD</sequence>
<dbReference type="EMBL" id="LAZR01000322">
    <property type="protein sequence ID" value="KKN74616.1"/>
    <property type="molecule type" value="Genomic_DNA"/>
</dbReference>
<name>A0A0F9VMA0_9ZZZZ</name>
<comment type="caution">
    <text evidence="1">The sequence shown here is derived from an EMBL/GenBank/DDBJ whole genome shotgun (WGS) entry which is preliminary data.</text>
</comment>
<proteinExistence type="predicted"/>
<gene>
    <name evidence="1" type="ORF">LCGC14_0388180</name>
</gene>
<organism evidence="1">
    <name type="scientific">marine sediment metagenome</name>
    <dbReference type="NCBI Taxonomy" id="412755"/>
    <lineage>
        <taxon>unclassified sequences</taxon>
        <taxon>metagenomes</taxon>
        <taxon>ecological metagenomes</taxon>
    </lineage>
</organism>
<dbReference type="AlphaFoldDB" id="A0A0F9VMA0"/>
<protein>
    <submittedName>
        <fullName evidence="1">Uncharacterized protein</fullName>
    </submittedName>
</protein>
<evidence type="ECO:0000313" key="1">
    <source>
        <dbReference type="EMBL" id="KKN74616.1"/>
    </source>
</evidence>
<reference evidence="1" key="1">
    <citation type="journal article" date="2015" name="Nature">
        <title>Complex archaea that bridge the gap between prokaryotes and eukaryotes.</title>
        <authorList>
            <person name="Spang A."/>
            <person name="Saw J.H."/>
            <person name="Jorgensen S.L."/>
            <person name="Zaremba-Niedzwiedzka K."/>
            <person name="Martijn J."/>
            <person name="Lind A.E."/>
            <person name="van Eijk R."/>
            <person name="Schleper C."/>
            <person name="Guy L."/>
            <person name="Ettema T.J."/>
        </authorList>
    </citation>
    <scope>NUCLEOTIDE SEQUENCE</scope>
</reference>